<dbReference type="InterPro" id="IPR038538">
    <property type="entry name" value="MTERF_sf"/>
</dbReference>
<comment type="similarity">
    <text evidence="1">Belongs to the mTERF family.</text>
</comment>
<evidence type="ECO:0000256" key="3">
    <source>
        <dbReference type="ARBA" id="ARBA00022946"/>
    </source>
</evidence>
<sequence length="408" mass="45637">MSSSCSSLLRRRIHLFRLRPFHSFIQQRPRPLSVATSSSSPDSFTVNFLTTQCNFPLPAALTVARALRIDESSTDKPLAVVSLLRSHGLSPSHVARLVAQRPVVLLSRPERTLAPKLRFLSSFLPPSFVSDLLLICPCLLSRSLQAHIEPLFSLLRCFLDSPEALFFAARRGQFLFTCNLQATVAPNIALLLSSGVRSGNIAKLLSTHPHCFVVPAARFVEAVNNAISVGVGPGMSLFIYALRAMLGIRQSRWETRSQVFKRLGWSEEEFRIAFQRAPLFVLVSDQKIKKMANFLMKEAQLKASDLSRQPKLLMYSLENRLLPRFRVFQVLEAKGMLKNASENKRNGLIIGMFTCTEGEFVDRYVRRHNTAAPELMGIYNCNIGNKKVYVKKAEGDTVHGSSEKSISS</sequence>
<dbReference type="EMBL" id="CP136891">
    <property type="protein sequence ID" value="WOK99124.1"/>
    <property type="molecule type" value="Genomic_DNA"/>
</dbReference>
<dbReference type="PANTHER" id="PTHR13068">
    <property type="entry name" value="CGI-12 PROTEIN-RELATED"/>
    <property type="match status" value="1"/>
</dbReference>
<dbReference type="AlphaFoldDB" id="A0AAQ3JZ77"/>
<dbReference type="SMART" id="SM00733">
    <property type="entry name" value="Mterf"/>
    <property type="match status" value="5"/>
</dbReference>
<protein>
    <submittedName>
        <fullName evidence="4">Uncharacterized protein</fullName>
    </submittedName>
</protein>
<dbReference type="Pfam" id="PF02536">
    <property type="entry name" value="mTERF"/>
    <property type="match status" value="2"/>
</dbReference>
<dbReference type="GO" id="GO:0006353">
    <property type="term" value="P:DNA-templated transcription termination"/>
    <property type="evidence" value="ECO:0007669"/>
    <property type="project" value="UniProtKB-KW"/>
</dbReference>
<keyword evidence="3" id="KW-0809">Transit peptide</keyword>
<accession>A0AAQ3JZ77</accession>
<evidence type="ECO:0000256" key="1">
    <source>
        <dbReference type="ARBA" id="ARBA00007692"/>
    </source>
</evidence>
<dbReference type="PANTHER" id="PTHR13068:SF236">
    <property type="entry name" value="OS02G0749800 PROTEIN"/>
    <property type="match status" value="1"/>
</dbReference>
<evidence type="ECO:0000313" key="4">
    <source>
        <dbReference type="EMBL" id="WOK99124.1"/>
    </source>
</evidence>
<reference evidence="4 5" key="1">
    <citation type="submission" date="2023-10" db="EMBL/GenBank/DDBJ databases">
        <title>Chromosome-scale genome assembly provides insights into flower coloration mechanisms of Canna indica.</title>
        <authorList>
            <person name="Li C."/>
        </authorList>
    </citation>
    <scope>NUCLEOTIDE SEQUENCE [LARGE SCALE GENOMIC DNA]</scope>
    <source>
        <tissue evidence="4">Flower</tissue>
    </source>
</reference>
<dbReference type="Proteomes" id="UP001327560">
    <property type="component" value="Chromosome 2"/>
</dbReference>
<gene>
    <name evidence="4" type="ORF">Cni_G07836</name>
</gene>
<evidence type="ECO:0000256" key="2">
    <source>
        <dbReference type="ARBA" id="ARBA00022472"/>
    </source>
</evidence>
<dbReference type="FunFam" id="1.25.70.10:FF:000001">
    <property type="entry name" value="Mitochondrial transcription termination factor-like"/>
    <property type="match status" value="1"/>
</dbReference>
<keyword evidence="2" id="KW-0806">Transcription termination</keyword>
<dbReference type="InterPro" id="IPR003690">
    <property type="entry name" value="MTERF"/>
</dbReference>
<organism evidence="4 5">
    <name type="scientific">Canna indica</name>
    <name type="common">Indian-shot</name>
    <dbReference type="NCBI Taxonomy" id="4628"/>
    <lineage>
        <taxon>Eukaryota</taxon>
        <taxon>Viridiplantae</taxon>
        <taxon>Streptophyta</taxon>
        <taxon>Embryophyta</taxon>
        <taxon>Tracheophyta</taxon>
        <taxon>Spermatophyta</taxon>
        <taxon>Magnoliopsida</taxon>
        <taxon>Liliopsida</taxon>
        <taxon>Zingiberales</taxon>
        <taxon>Cannaceae</taxon>
        <taxon>Canna</taxon>
    </lineage>
</organism>
<keyword evidence="2" id="KW-0805">Transcription regulation</keyword>
<name>A0AAQ3JZ77_9LILI</name>
<keyword evidence="5" id="KW-1185">Reference proteome</keyword>
<dbReference type="GO" id="GO:0003676">
    <property type="term" value="F:nucleic acid binding"/>
    <property type="evidence" value="ECO:0007669"/>
    <property type="project" value="InterPro"/>
</dbReference>
<evidence type="ECO:0000313" key="5">
    <source>
        <dbReference type="Proteomes" id="UP001327560"/>
    </source>
</evidence>
<keyword evidence="2" id="KW-0804">Transcription</keyword>
<proteinExistence type="inferred from homology"/>
<dbReference type="Gene3D" id="1.25.70.10">
    <property type="entry name" value="Transcription termination factor 3, mitochondrial"/>
    <property type="match status" value="1"/>
</dbReference>